<dbReference type="InterPro" id="IPR000843">
    <property type="entry name" value="HTH_LacI"/>
</dbReference>
<dbReference type="SUPFAM" id="SSF47413">
    <property type="entry name" value="lambda repressor-like DNA-binding domains"/>
    <property type="match status" value="1"/>
</dbReference>
<reference evidence="5 6" key="1">
    <citation type="submission" date="2016-07" db="EMBL/GenBank/DDBJ databases">
        <title>Genome and transcriptome analysis of iron-reducing fermentative bacteria Anoxybacter fermentans.</title>
        <authorList>
            <person name="Zeng X."/>
            <person name="Shao Z."/>
        </authorList>
    </citation>
    <scope>NUCLEOTIDE SEQUENCE [LARGE SCALE GENOMIC DNA]</scope>
    <source>
        <strain evidence="5 6">DY22613</strain>
    </source>
</reference>
<dbReference type="Pfam" id="PF13377">
    <property type="entry name" value="Peripla_BP_3"/>
    <property type="match status" value="1"/>
</dbReference>
<evidence type="ECO:0000313" key="5">
    <source>
        <dbReference type="EMBL" id="AZR72214.1"/>
    </source>
</evidence>
<gene>
    <name evidence="5" type="ORF">BBF96_01655</name>
</gene>
<dbReference type="PANTHER" id="PTHR30146:SF109">
    <property type="entry name" value="HTH-TYPE TRANSCRIPTIONAL REGULATOR GALS"/>
    <property type="match status" value="1"/>
</dbReference>
<dbReference type="Pfam" id="PF00356">
    <property type="entry name" value="LacI"/>
    <property type="match status" value="1"/>
</dbReference>
<proteinExistence type="predicted"/>
<sequence>MGVTIKDVAKVAKVSPSTVSRVIAGSDRISKATHERVKKVMEELGYYPNANARSLVKNTTETIGLVLSRSLVAALSNPFFPEIFRGITSVTQEFGYSLLLSSSKDHYQEEKEALRMLKERRVDGLLILASRVNDSLIQKLQKGKHAFVLVGRIPGEDNLYWVNNDNIQAAKKAISYLTGLGHRKIGLLVGSSEYIMSQDRLEGYKQGLLEAEIPYDSTLVEEVDFTEEGGYYGMEALLDRHPDLTAVFAIDDLLAVGAMKAIKRRGLVIPRDISLIGFNDNPLASYVDPPLTTIRIPIYEMGVKAAQMLIKVIKGEEPEPKQLVLSNEIIIRKSCAPLTN</sequence>
<organism evidence="5 6">
    <name type="scientific">Anoxybacter fermentans</name>
    <dbReference type="NCBI Taxonomy" id="1323375"/>
    <lineage>
        <taxon>Bacteria</taxon>
        <taxon>Bacillati</taxon>
        <taxon>Bacillota</taxon>
        <taxon>Clostridia</taxon>
        <taxon>Halanaerobiales</taxon>
        <taxon>Anoxybacter</taxon>
    </lineage>
</organism>
<keyword evidence="6" id="KW-1185">Reference proteome</keyword>
<evidence type="ECO:0000256" key="3">
    <source>
        <dbReference type="ARBA" id="ARBA00023163"/>
    </source>
</evidence>
<keyword evidence="2" id="KW-0238">DNA-binding</keyword>
<dbReference type="SUPFAM" id="SSF53822">
    <property type="entry name" value="Periplasmic binding protein-like I"/>
    <property type="match status" value="1"/>
</dbReference>
<dbReference type="PROSITE" id="PS00356">
    <property type="entry name" value="HTH_LACI_1"/>
    <property type="match status" value="1"/>
</dbReference>
<dbReference type="GO" id="GO:0000976">
    <property type="term" value="F:transcription cis-regulatory region binding"/>
    <property type="evidence" value="ECO:0007669"/>
    <property type="project" value="TreeGrafter"/>
</dbReference>
<dbReference type="RefSeq" id="WP_127015541.1">
    <property type="nucleotide sequence ID" value="NZ_CP016379.1"/>
</dbReference>
<evidence type="ECO:0000256" key="1">
    <source>
        <dbReference type="ARBA" id="ARBA00023015"/>
    </source>
</evidence>
<evidence type="ECO:0000259" key="4">
    <source>
        <dbReference type="PROSITE" id="PS50932"/>
    </source>
</evidence>
<evidence type="ECO:0000313" key="6">
    <source>
        <dbReference type="Proteomes" id="UP000267250"/>
    </source>
</evidence>
<dbReference type="AlphaFoldDB" id="A0A3S9SVB0"/>
<dbReference type="KEGG" id="aft:BBF96_01655"/>
<dbReference type="GO" id="GO:0003700">
    <property type="term" value="F:DNA-binding transcription factor activity"/>
    <property type="evidence" value="ECO:0007669"/>
    <property type="project" value="TreeGrafter"/>
</dbReference>
<dbReference type="Gene3D" id="1.10.260.40">
    <property type="entry name" value="lambda repressor-like DNA-binding domains"/>
    <property type="match status" value="1"/>
</dbReference>
<dbReference type="PANTHER" id="PTHR30146">
    <property type="entry name" value="LACI-RELATED TRANSCRIPTIONAL REPRESSOR"/>
    <property type="match status" value="1"/>
</dbReference>
<keyword evidence="1" id="KW-0805">Transcription regulation</keyword>
<accession>A0A3S9SVB0</accession>
<dbReference type="CDD" id="cd06267">
    <property type="entry name" value="PBP1_LacI_sugar_binding-like"/>
    <property type="match status" value="1"/>
</dbReference>
<dbReference type="PROSITE" id="PS50932">
    <property type="entry name" value="HTH_LACI_2"/>
    <property type="match status" value="1"/>
</dbReference>
<dbReference type="InterPro" id="IPR028082">
    <property type="entry name" value="Peripla_BP_I"/>
</dbReference>
<dbReference type="OrthoDB" id="9788209at2"/>
<dbReference type="Gene3D" id="3.40.50.2300">
    <property type="match status" value="2"/>
</dbReference>
<dbReference type="InterPro" id="IPR046335">
    <property type="entry name" value="LacI/GalR-like_sensor"/>
</dbReference>
<dbReference type="EMBL" id="CP016379">
    <property type="protein sequence ID" value="AZR72214.1"/>
    <property type="molecule type" value="Genomic_DNA"/>
</dbReference>
<dbReference type="Proteomes" id="UP000267250">
    <property type="component" value="Chromosome"/>
</dbReference>
<dbReference type="CDD" id="cd01392">
    <property type="entry name" value="HTH_LacI"/>
    <property type="match status" value="1"/>
</dbReference>
<feature type="domain" description="HTH lacI-type" evidence="4">
    <location>
        <begin position="3"/>
        <end position="57"/>
    </location>
</feature>
<name>A0A3S9SVB0_9FIRM</name>
<dbReference type="SMART" id="SM00354">
    <property type="entry name" value="HTH_LACI"/>
    <property type="match status" value="1"/>
</dbReference>
<protein>
    <recommendedName>
        <fullName evidence="4">HTH lacI-type domain-containing protein</fullName>
    </recommendedName>
</protein>
<dbReference type="InterPro" id="IPR010982">
    <property type="entry name" value="Lambda_DNA-bd_dom_sf"/>
</dbReference>
<evidence type="ECO:0000256" key="2">
    <source>
        <dbReference type="ARBA" id="ARBA00023125"/>
    </source>
</evidence>
<keyword evidence="3" id="KW-0804">Transcription</keyword>